<dbReference type="FunFam" id="1.10.340.70:FF:000004">
    <property type="entry name" value="Retrovirus-related Pol polyprotein from transposon 297-like Protein"/>
    <property type="match status" value="1"/>
</dbReference>
<dbReference type="VEuPathDB" id="VectorBase:BGLAX_040618"/>
<sequence>MKHILLLYFLIVQEKPTAEEYAIAKDLRFSLPVKEGRLHGMDVKYFIGSEAVDKLMGSKWSGTKSNDAIFTTREKCVSYMQKLLKKNMFHRAEREKRRKDRIKDKPNKKKTKDKEDGSQPEEDPKVEFELINMASFLAIGEEKLQKLREGTEKDRTLQKLLITINQGWPEGKHLLPYQLTPYYNFRDEMSVQEGLIFKGERVVVPKSLRLEMKREVHSTHSGIEGCLKRARESLFWPGMTGDIKHYISTCEICQAFQPNQQKETLMNHEVPTHPWEKVGVDLFTLDGKDYLVCVDYYSNFCEVDRLENTSSETVIRKLKAHFARYGIPSTVVSDNGPQLSSDSFAKFANDWSFNHLTSSPHYLIQLSHLIWAVKTVKTLFLKNKDLLLKNACDGLVPVLFGVLL</sequence>
<dbReference type="Gene3D" id="1.10.340.70">
    <property type="match status" value="1"/>
</dbReference>
<name>A0A2C9LFB2_BIOGL</name>
<evidence type="ECO:0000313" key="4">
    <source>
        <dbReference type="Proteomes" id="UP000076420"/>
    </source>
</evidence>
<evidence type="ECO:0000256" key="1">
    <source>
        <dbReference type="SAM" id="MobiDB-lite"/>
    </source>
</evidence>
<evidence type="ECO:0000259" key="2">
    <source>
        <dbReference type="PROSITE" id="PS50994"/>
    </source>
</evidence>
<dbReference type="InterPro" id="IPR050951">
    <property type="entry name" value="Retrovirus_Pol_polyprotein"/>
</dbReference>
<feature type="domain" description="Integrase catalytic" evidence="2">
    <location>
        <begin position="270"/>
        <end position="404"/>
    </location>
</feature>
<dbReference type="InterPro" id="IPR012337">
    <property type="entry name" value="RNaseH-like_sf"/>
</dbReference>
<dbReference type="Pfam" id="PF17921">
    <property type="entry name" value="Integrase_H2C2"/>
    <property type="match status" value="1"/>
</dbReference>
<dbReference type="KEGG" id="bgt:106056529"/>
<dbReference type="PANTHER" id="PTHR37984:SF8">
    <property type="entry name" value="CCHC-TYPE DOMAIN-CONTAINING PROTEIN"/>
    <property type="match status" value="1"/>
</dbReference>
<dbReference type="AlphaFoldDB" id="A0A2C9LFB2"/>
<accession>A0A2C9LFB2</accession>
<dbReference type="VEuPathDB" id="VectorBase:BGLB030541"/>
<dbReference type="GO" id="GO:0015074">
    <property type="term" value="P:DNA integration"/>
    <property type="evidence" value="ECO:0007669"/>
    <property type="project" value="InterPro"/>
</dbReference>
<dbReference type="STRING" id="6526.A0A2C9LFB2"/>
<dbReference type="SUPFAM" id="SSF53098">
    <property type="entry name" value="Ribonuclease H-like"/>
    <property type="match status" value="1"/>
</dbReference>
<dbReference type="Gene3D" id="1.10.10.10">
    <property type="entry name" value="Winged helix-like DNA-binding domain superfamily/Winged helix DNA-binding domain"/>
    <property type="match status" value="1"/>
</dbReference>
<dbReference type="CDD" id="cd04371">
    <property type="entry name" value="DEP"/>
    <property type="match status" value="1"/>
</dbReference>
<feature type="region of interest" description="Disordered" evidence="1">
    <location>
        <begin position="91"/>
        <end position="124"/>
    </location>
</feature>
<organism evidence="3 4">
    <name type="scientific">Biomphalaria glabrata</name>
    <name type="common">Bloodfluke planorb</name>
    <name type="synonym">Freshwater snail</name>
    <dbReference type="NCBI Taxonomy" id="6526"/>
    <lineage>
        <taxon>Eukaryota</taxon>
        <taxon>Metazoa</taxon>
        <taxon>Spiralia</taxon>
        <taxon>Lophotrochozoa</taxon>
        <taxon>Mollusca</taxon>
        <taxon>Gastropoda</taxon>
        <taxon>Heterobranchia</taxon>
        <taxon>Euthyneura</taxon>
        <taxon>Panpulmonata</taxon>
        <taxon>Hygrophila</taxon>
        <taxon>Lymnaeoidea</taxon>
        <taxon>Planorbidae</taxon>
        <taxon>Biomphalaria</taxon>
    </lineage>
</organism>
<proteinExistence type="predicted"/>
<dbReference type="VEuPathDB" id="VectorBase:BGLAX_042410"/>
<dbReference type="InterPro" id="IPR036388">
    <property type="entry name" value="WH-like_DNA-bd_sf"/>
</dbReference>
<reference evidence="3" key="1">
    <citation type="submission" date="2020-05" db="UniProtKB">
        <authorList>
            <consortium name="EnsemblMetazoa"/>
        </authorList>
    </citation>
    <scope>IDENTIFICATION</scope>
    <source>
        <strain evidence="3">BB02</strain>
    </source>
</reference>
<dbReference type="Proteomes" id="UP000076420">
    <property type="component" value="Unassembled WGS sequence"/>
</dbReference>
<feature type="compositionally biased region" description="Basic and acidic residues" evidence="1">
    <location>
        <begin position="112"/>
        <end position="124"/>
    </location>
</feature>
<dbReference type="Gene3D" id="3.30.420.10">
    <property type="entry name" value="Ribonuclease H-like superfamily/Ribonuclease H"/>
    <property type="match status" value="1"/>
</dbReference>
<dbReference type="InterPro" id="IPR001584">
    <property type="entry name" value="Integrase_cat-core"/>
</dbReference>
<dbReference type="Pfam" id="PF00665">
    <property type="entry name" value="rve"/>
    <property type="match status" value="1"/>
</dbReference>
<gene>
    <name evidence="3" type="primary">106056529</name>
</gene>
<dbReference type="EnsemblMetazoa" id="BGLB030541-RA">
    <property type="protein sequence ID" value="BGLB030541-PA"/>
    <property type="gene ID" value="BGLB030541"/>
</dbReference>
<feature type="compositionally biased region" description="Basic and acidic residues" evidence="1">
    <location>
        <begin position="91"/>
        <end position="105"/>
    </location>
</feature>
<protein>
    <recommendedName>
        <fullName evidence="2">Integrase catalytic domain-containing protein</fullName>
    </recommendedName>
</protein>
<dbReference type="InterPro" id="IPR036397">
    <property type="entry name" value="RNaseH_sf"/>
</dbReference>
<dbReference type="InterPro" id="IPR041588">
    <property type="entry name" value="Integrase_H2C2"/>
</dbReference>
<dbReference type="PANTHER" id="PTHR37984">
    <property type="entry name" value="PROTEIN CBG26694"/>
    <property type="match status" value="1"/>
</dbReference>
<dbReference type="PROSITE" id="PS50994">
    <property type="entry name" value="INTEGRASE"/>
    <property type="match status" value="1"/>
</dbReference>
<dbReference type="GO" id="GO:0003676">
    <property type="term" value="F:nucleic acid binding"/>
    <property type="evidence" value="ECO:0007669"/>
    <property type="project" value="InterPro"/>
</dbReference>
<evidence type="ECO:0000313" key="3">
    <source>
        <dbReference type="EnsemblMetazoa" id="BGLB030541-PA"/>
    </source>
</evidence>